<evidence type="ECO:0000259" key="3">
    <source>
        <dbReference type="PROSITE" id="PS50127"/>
    </source>
</evidence>
<dbReference type="InterPro" id="IPR016135">
    <property type="entry name" value="UBQ-conjugating_enzyme/RWD"/>
</dbReference>
<accession>A0AAX4JWL6</accession>
<dbReference type="SUPFAM" id="SSF54495">
    <property type="entry name" value="UBC-like"/>
    <property type="match status" value="1"/>
</dbReference>
<dbReference type="PANTHER" id="PTHR24067">
    <property type="entry name" value="UBIQUITIN-CONJUGATING ENZYME E2"/>
    <property type="match status" value="1"/>
</dbReference>
<dbReference type="Pfam" id="PF00179">
    <property type="entry name" value="UQ_con"/>
    <property type="match status" value="1"/>
</dbReference>
<dbReference type="CDD" id="cd23814">
    <property type="entry name" value="UEV_AKTIP"/>
    <property type="match status" value="1"/>
</dbReference>
<dbReference type="Gene3D" id="3.10.110.10">
    <property type="entry name" value="Ubiquitin Conjugating Enzyme"/>
    <property type="match status" value="1"/>
</dbReference>
<dbReference type="InterPro" id="IPR050113">
    <property type="entry name" value="Ub_conjugating_enzyme"/>
</dbReference>
<sequence length="235" mass="26864">MFSSPLRSPKPHLQQDPQDVSPLLTAELAIEFNSLKAPRGCPEGIYITPSKEGILKWNGVFFVHRGPYVGSILRFTILFPFTYPQNGPTLRFDSDVFHPMVDPKTKIWHARGRLSQWSPRVDHISHLLHSLKKSFKSKDLDSIQEDEAVNKQVWSLYNHSRQTFLSLTSQRSLQSSSRSTLFPGEYPAPPSPTRTRKISGQSMTEELGKQAIKFKEIDRDEEIMLWNDLKKSISG</sequence>
<dbReference type="EMBL" id="CP144102">
    <property type="protein sequence ID" value="WWC89298.1"/>
    <property type="molecule type" value="Genomic_DNA"/>
</dbReference>
<evidence type="ECO:0000313" key="4">
    <source>
        <dbReference type="EMBL" id="WWC89298.1"/>
    </source>
</evidence>
<proteinExistence type="predicted"/>
<dbReference type="SMART" id="SM00212">
    <property type="entry name" value="UBCc"/>
    <property type="match status" value="1"/>
</dbReference>
<dbReference type="InterPro" id="IPR000608">
    <property type="entry name" value="UBC"/>
</dbReference>
<protein>
    <recommendedName>
        <fullName evidence="3">UBC core domain-containing protein</fullName>
    </recommendedName>
</protein>
<evidence type="ECO:0000256" key="2">
    <source>
        <dbReference type="SAM" id="MobiDB-lite"/>
    </source>
</evidence>
<evidence type="ECO:0000256" key="1">
    <source>
        <dbReference type="ARBA" id="ARBA00022786"/>
    </source>
</evidence>
<feature type="region of interest" description="Disordered" evidence="2">
    <location>
        <begin position="175"/>
        <end position="203"/>
    </location>
</feature>
<dbReference type="RefSeq" id="XP_066076061.1">
    <property type="nucleotide sequence ID" value="XM_066219964.1"/>
</dbReference>
<name>A0AAX4JWL6_9TREE</name>
<organism evidence="4 5">
    <name type="scientific">Kwoniella dendrophila CBS 6074</name>
    <dbReference type="NCBI Taxonomy" id="1295534"/>
    <lineage>
        <taxon>Eukaryota</taxon>
        <taxon>Fungi</taxon>
        <taxon>Dikarya</taxon>
        <taxon>Basidiomycota</taxon>
        <taxon>Agaricomycotina</taxon>
        <taxon>Tremellomycetes</taxon>
        <taxon>Tremellales</taxon>
        <taxon>Cryptococcaceae</taxon>
        <taxon>Kwoniella</taxon>
    </lineage>
</organism>
<evidence type="ECO:0000313" key="5">
    <source>
        <dbReference type="Proteomes" id="UP001355207"/>
    </source>
</evidence>
<reference evidence="4 5" key="1">
    <citation type="submission" date="2024-01" db="EMBL/GenBank/DDBJ databases">
        <title>Comparative genomics of Cryptococcus and Kwoniella reveals pathogenesis evolution and contrasting modes of karyotype evolution via chromosome fusion or intercentromeric recombination.</title>
        <authorList>
            <person name="Coelho M.A."/>
            <person name="David-Palma M."/>
            <person name="Shea T."/>
            <person name="Bowers K."/>
            <person name="McGinley-Smith S."/>
            <person name="Mohammad A.W."/>
            <person name="Gnirke A."/>
            <person name="Yurkov A.M."/>
            <person name="Nowrousian M."/>
            <person name="Sun S."/>
            <person name="Cuomo C.A."/>
            <person name="Heitman J."/>
        </authorList>
    </citation>
    <scope>NUCLEOTIDE SEQUENCE [LARGE SCALE GENOMIC DNA]</scope>
    <source>
        <strain evidence="4 5">CBS 6074</strain>
    </source>
</reference>
<dbReference type="Proteomes" id="UP001355207">
    <property type="component" value="Chromosome 5"/>
</dbReference>
<dbReference type="GeneID" id="91094889"/>
<dbReference type="PROSITE" id="PS50127">
    <property type="entry name" value="UBC_2"/>
    <property type="match status" value="1"/>
</dbReference>
<keyword evidence="5" id="KW-1185">Reference proteome</keyword>
<gene>
    <name evidence="4" type="ORF">L201_004219</name>
</gene>
<feature type="domain" description="UBC core" evidence="3">
    <location>
        <begin position="23"/>
        <end position="177"/>
    </location>
</feature>
<dbReference type="AlphaFoldDB" id="A0AAX4JWL6"/>
<keyword evidence="1" id="KW-0833">Ubl conjugation pathway</keyword>